<dbReference type="InterPro" id="IPR006099">
    <property type="entry name" value="MeMalonylCoA_mutase_a/b_cat"/>
</dbReference>
<comment type="similarity">
    <text evidence="2">Belongs to the methylmalonyl-CoA mutase family.</text>
</comment>
<keyword evidence="5" id="KW-0170">Cobalt</keyword>
<proteinExistence type="inferred from homology"/>
<dbReference type="GO" id="GO:0031419">
    <property type="term" value="F:cobalamin binding"/>
    <property type="evidence" value="ECO:0007669"/>
    <property type="project" value="UniProtKB-KW"/>
</dbReference>
<evidence type="ECO:0000256" key="2">
    <source>
        <dbReference type="ARBA" id="ARBA00008465"/>
    </source>
</evidence>
<keyword evidence="8" id="KW-1185">Reference proteome</keyword>
<evidence type="ECO:0000256" key="5">
    <source>
        <dbReference type="ARBA" id="ARBA00023285"/>
    </source>
</evidence>
<dbReference type="Gene3D" id="3.20.20.240">
    <property type="entry name" value="Methylmalonyl-CoA mutase"/>
    <property type="match status" value="2"/>
</dbReference>
<evidence type="ECO:0000313" key="7">
    <source>
        <dbReference type="EMBL" id="TQR14584.1"/>
    </source>
</evidence>
<dbReference type="GO" id="GO:0046872">
    <property type="term" value="F:metal ion binding"/>
    <property type="evidence" value="ECO:0007669"/>
    <property type="project" value="InterPro"/>
</dbReference>
<comment type="caution">
    <text evidence="7">The sequence shown here is derived from an EMBL/GenBank/DDBJ whole genome shotgun (WGS) entry which is preliminary data.</text>
</comment>
<dbReference type="EMBL" id="VDGH01000004">
    <property type="protein sequence ID" value="TQR14584.1"/>
    <property type="molecule type" value="Genomic_DNA"/>
</dbReference>
<keyword evidence="3" id="KW-0846">Cobalamin</keyword>
<sequence>MTIDKMKQTIFNRATLGDWEQTALKSLKGKTLDSLSTKTLEDIILKPLYSLADAAFIPVSQTDIVRQAKNSSEWSIAQLAEGATSEEVLMDIKESLGKGNDVIHYKVEKEHVWNAEQIEEWKGLLSEHKAILDVTNNPSFLDHFTELNGLVKGAKNATTLHARTTFLNGSSIHQAGGDAVSELASVLVQADSLARETSIGELVQKAFVQFSVDTNFFMEIAKIRAFRVLWQAFGEGFGQPNLEAIPVHVETSLRSFSVLDPYVNILRAGNSALAAVLGGADSVTTYPHDYLTKVTPTSNRIARNMQLVLKEETHIQRVIDAAGGSYYVESLTKELVEKAWDYFLKLMKEVTLEDRESKLLARAHEKWQQQLALLATRKKSLIGTNIYANPADILPEAIKQIDYKRLAKPLEQLRQAFQQKPLNTAIIPYGLLKEYKARMDFVSGYLVALGISPTVAPENLKPFDLQKWIDEQRIDYLIFVGNDEQTTGLVPALLNEQLSVPMDVAGKFEEYEDWLEAGLSGRIFAGQSLLEKGQQLLALAQKEDSNVNA</sequence>
<dbReference type="RefSeq" id="WP_142538565.1">
    <property type="nucleotide sequence ID" value="NZ_BMIE01000003.1"/>
</dbReference>
<evidence type="ECO:0000256" key="1">
    <source>
        <dbReference type="ARBA" id="ARBA00001922"/>
    </source>
</evidence>
<dbReference type="OrthoDB" id="9762378at2"/>
<name>A0A544TAU9_9BACI</name>
<evidence type="ECO:0000313" key="8">
    <source>
        <dbReference type="Proteomes" id="UP000317316"/>
    </source>
</evidence>
<dbReference type="InterPro" id="IPR036724">
    <property type="entry name" value="Cobalamin-bd_sf"/>
</dbReference>
<dbReference type="Proteomes" id="UP000317316">
    <property type="component" value="Unassembled WGS sequence"/>
</dbReference>
<evidence type="ECO:0000256" key="4">
    <source>
        <dbReference type="ARBA" id="ARBA00023235"/>
    </source>
</evidence>
<organism evidence="7 8">
    <name type="scientific">Psychrobacillus lasiicapitis</name>
    <dbReference type="NCBI Taxonomy" id="1636719"/>
    <lineage>
        <taxon>Bacteria</taxon>
        <taxon>Bacillati</taxon>
        <taxon>Bacillota</taxon>
        <taxon>Bacilli</taxon>
        <taxon>Bacillales</taxon>
        <taxon>Bacillaceae</taxon>
        <taxon>Psychrobacillus</taxon>
    </lineage>
</organism>
<evidence type="ECO:0000256" key="3">
    <source>
        <dbReference type="ARBA" id="ARBA00022628"/>
    </source>
</evidence>
<dbReference type="PANTHER" id="PTHR48101:SF1">
    <property type="entry name" value="METHYLMALONYL-COA MUTASE, LARGE SUBUNIT"/>
    <property type="match status" value="1"/>
</dbReference>
<dbReference type="SUPFAM" id="SSF52242">
    <property type="entry name" value="Cobalamin (vitamin B12)-binding domain"/>
    <property type="match status" value="1"/>
</dbReference>
<dbReference type="Gene3D" id="3.40.50.280">
    <property type="entry name" value="Cobalamin-binding domain"/>
    <property type="match status" value="1"/>
</dbReference>
<dbReference type="Pfam" id="PF01642">
    <property type="entry name" value="MM_CoA_mutase"/>
    <property type="match status" value="1"/>
</dbReference>
<feature type="domain" description="Methylmalonyl-CoA mutase alpha/beta chain catalytic" evidence="6">
    <location>
        <begin position="163"/>
        <end position="415"/>
    </location>
</feature>
<dbReference type="PANTHER" id="PTHR48101">
    <property type="entry name" value="METHYLMALONYL-COA MUTASE, MITOCHONDRIAL-RELATED"/>
    <property type="match status" value="1"/>
</dbReference>
<dbReference type="SUPFAM" id="SSF51703">
    <property type="entry name" value="Cobalamin (vitamin B12)-dependent enzymes"/>
    <property type="match status" value="1"/>
</dbReference>
<protein>
    <recommendedName>
        <fullName evidence="6">Methylmalonyl-CoA mutase alpha/beta chain catalytic domain-containing protein</fullName>
    </recommendedName>
</protein>
<comment type="cofactor">
    <cofactor evidence="1">
        <name>adenosylcob(III)alamin</name>
        <dbReference type="ChEBI" id="CHEBI:18408"/>
    </cofactor>
</comment>
<dbReference type="AlphaFoldDB" id="A0A544TAU9"/>
<keyword evidence="4" id="KW-0413">Isomerase</keyword>
<dbReference type="InterPro" id="IPR016176">
    <property type="entry name" value="Cbl-dep_enz_cat"/>
</dbReference>
<gene>
    <name evidence="7" type="ORF">FG382_09045</name>
</gene>
<reference evidence="7 8" key="1">
    <citation type="submission" date="2019-05" db="EMBL/GenBank/DDBJ databases">
        <title>Psychrobacillus vulpis sp. nov., a new species isolated from feces of a red fox that inhabits in The Tablas de Daimiel Natural Park, Albacete, Spain.</title>
        <authorList>
            <person name="Rodriguez M."/>
            <person name="Reina J.C."/>
            <person name="Bejar V."/>
            <person name="Llamas I."/>
        </authorList>
    </citation>
    <scope>NUCLEOTIDE SEQUENCE [LARGE SCALE GENOMIC DNA]</scope>
    <source>
        <strain evidence="7 8">NEAU-3TGS17</strain>
    </source>
</reference>
<dbReference type="GO" id="GO:0016866">
    <property type="term" value="F:intramolecular transferase activity"/>
    <property type="evidence" value="ECO:0007669"/>
    <property type="project" value="InterPro"/>
</dbReference>
<evidence type="ECO:0000259" key="6">
    <source>
        <dbReference type="Pfam" id="PF01642"/>
    </source>
</evidence>
<accession>A0A544TAU9</accession>